<sequence>MSGIDDLLALEIDEAICPWAYSLQEIVRERSASRISDEEAVRLTLVTVSTAVLDFEERLNQLEGKPKGFRQP</sequence>
<proteinExistence type="predicted"/>
<reference evidence="1" key="2">
    <citation type="submission" date="2020-02" db="EMBL/GenBank/DDBJ databases">
        <authorList>
            <person name="Matsumoto Y."/>
            <person name="Motooka D."/>
            <person name="Nakamura S."/>
        </authorList>
    </citation>
    <scope>NUCLEOTIDE SEQUENCE</scope>
    <source>
        <strain evidence="1">JCM 30723</strain>
    </source>
</reference>
<gene>
    <name evidence="1" type="ORF">MALGJ_00320</name>
    <name evidence="2" type="ORF">MALGJ_45620</name>
</gene>
<organism evidence="1 3">
    <name type="scientific">Mycolicibacter algericus</name>
    <name type="common">Mycobacterium algericum</name>
    <dbReference type="NCBI Taxonomy" id="1288388"/>
    <lineage>
        <taxon>Bacteria</taxon>
        <taxon>Bacillati</taxon>
        <taxon>Actinomycetota</taxon>
        <taxon>Actinomycetes</taxon>
        <taxon>Mycobacteriales</taxon>
        <taxon>Mycobacteriaceae</taxon>
        <taxon>Mycolicibacter</taxon>
    </lineage>
</organism>
<name>A0A7I9Y3V8_MYCAL</name>
<evidence type="ECO:0000313" key="3">
    <source>
        <dbReference type="Proteomes" id="UP000465305"/>
    </source>
</evidence>
<dbReference type="EMBL" id="BLKY01000001">
    <property type="protein sequence ID" value="GFG87886.1"/>
    <property type="molecule type" value="Genomic_DNA"/>
</dbReference>
<dbReference type="EMBL" id="BLKY01000001">
    <property type="protein sequence ID" value="GFG83356.1"/>
    <property type="molecule type" value="Genomic_DNA"/>
</dbReference>
<evidence type="ECO:0000313" key="2">
    <source>
        <dbReference type="EMBL" id="GFG87886.1"/>
    </source>
</evidence>
<accession>A0A7I9Y3V8</accession>
<reference evidence="1 3" key="1">
    <citation type="journal article" date="2019" name="Emerg. Microbes Infect.">
        <title>Comprehensive subspecies identification of 175 nontuberculous mycobacteria species based on 7547 genomic profiles.</title>
        <authorList>
            <person name="Matsumoto Y."/>
            <person name="Kinjo T."/>
            <person name="Motooka D."/>
            <person name="Nabeya D."/>
            <person name="Jung N."/>
            <person name="Uechi K."/>
            <person name="Horii T."/>
            <person name="Iida T."/>
            <person name="Fujita J."/>
            <person name="Nakamura S."/>
        </authorList>
    </citation>
    <scope>NUCLEOTIDE SEQUENCE [LARGE SCALE GENOMIC DNA]</scope>
    <source>
        <strain evidence="1 3">JCM 30723</strain>
    </source>
</reference>
<dbReference type="AlphaFoldDB" id="A0A7I9Y3V8"/>
<protein>
    <submittedName>
        <fullName evidence="1">Uncharacterized protein</fullName>
    </submittedName>
</protein>
<dbReference type="RefSeq" id="WP_083037692.1">
    <property type="nucleotide sequence ID" value="NZ_BLKY01000001.1"/>
</dbReference>
<evidence type="ECO:0000313" key="1">
    <source>
        <dbReference type="EMBL" id="GFG83356.1"/>
    </source>
</evidence>
<comment type="caution">
    <text evidence="1">The sequence shown here is derived from an EMBL/GenBank/DDBJ whole genome shotgun (WGS) entry which is preliminary data.</text>
</comment>
<dbReference type="Proteomes" id="UP000465305">
    <property type="component" value="Unassembled WGS sequence"/>
</dbReference>